<dbReference type="SUPFAM" id="SSF46689">
    <property type="entry name" value="Homeodomain-like"/>
    <property type="match status" value="1"/>
</dbReference>
<dbReference type="PANTHER" id="PTHR31948">
    <property type="entry name" value="ZINC-FINGER HOMEODOMAIN PROTEIN 2"/>
    <property type="match status" value="1"/>
</dbReference>
<dbReference type="FunFam" id="1.10.10.60:FF:000257">
    <property type="entry name" value="Zinc-finger homeodomain protein 2"/>
    <property type="match status" value="1"/>
</dbReference>
<dbReference type="NCBIfam" id="TIGR01565">
    <property type="entry name" value="homeo_ZF_HD"/>
    <property type="match status" value="1"/>
</dbReference>
<keyword evidence="7" id="KW-0371">Homeobox</keyword>
<dbReference type="GO" id="GO:0050793">
    <property type="term" value="P:regulation of developmental process"/>
    <property type="evidence" value="ECO:0007669"/>
    <property type="project" value="TreeGrafter"/>
</dbReference>
<keyword evidence="9" id="KW-0539">Nucleus</keyword>
<dbReference type="PANTHER" id="PTHR31948:SF140">
    <property type="entry name" value="ZINC-FINGER HOMEODOMAIN PROTEIN 2"/>
    <property type="match status" value="1"/>
</dbReference>
<keyword evidence="2" id="KW-0479">Metal-binding</keyword>
<evidence type="ECO:0000256" key="5">
    <source>
        <dbReference type="ARBA" id="ARBA00023015"/>
    </source>
</evidence>
<sequence>MEMEQKAEGDTSKQAFSESIVSASFGKQAHDVFSMGAFAGVGYSPASSRKPMASGITGPDARLEFEVKLPGIGSTRVRRAAKYRECLKNHAASLGGHALDGCGEFMPGGEEGTLEALKCAACDCHRNFHRRELEDEMDHTEKEFLGPLVPPIALMPPSASNHYDQELVGANTVPPFPSLHSFGGSMLHVKRFRTKFTTDQKERMWEFAEKIGWRIQKDNEQEVQRFCGEVGVKRHVLKVWMHNHKNALTKKPL</sequence>
<evidence type="ECO:0000256" key="4">
    <source>
        <dbReference type="ARBA" id="ARBA00022833"/>
    </source>
</evidence>
<dbReference type="GO" id="GO:0000976">
    <property type="term" value="F:transcription cis-regulatory region binding"/>
    <property type="evidence" value="ECO:0007669"/>
    <property type="project" value="TreeGrafter"/>
</dbReference>
<protein>
    <recommendedName>
        <fullName evidence="10">ZF-HD dimerization-type domain-containing protein</fullName>
    </recommendedName>
</protein>
<evidence type="ECO:0000256" key="8">
    <source>
        <dbReference type="ARBA" id="ARBA00023163"/>
    </source>
</evidence>
<keyword evidence="6" id="KW-0238">DNA-binding</keyword>
<evidence type="ECO:0000313" key="11">
    <source>
        <dbReference type="EMBL" id="KAH7294026.1"/>
    </source>
</evidence>
<dbReference type="NCBIfam" id="TIGR01566">
    <property type="entry name" value="ZF_HD_prot_N"/>
    <property type="match status" value="1"/>
</dbReference>
<gene>
    <name evidence="11" type="ORF">KP509_28G053100</name>
</gene>
<reference evidence="11" key="1">
    <citation type="submission" date="2021-08" db="EMBL/GenBank/DDBJ databases">
        <title>WGS assembly of Ceratopteris richardii.</title>
        <authorList>
            <person name="Marchant D.B."/>
            <person name="Chen G."/>
            <person name="Jenkins J."/>
            <person name="Shu S."/>
            <person name="Leebens-Mack J."/>
            <person name="Grimwood J."/>
            <person name="Schmutz J."/>
            <person name="Soltis P."/>
            <person name="Soltis D."/>
            <person name="Chen Z.-H."/>
        </authorList>
    </citation>
    <scope>NUCLEOTIDE SEQUENCE</scope>
    <source>
        <strain evidence="11">Whitten #5841</strain>
        <tissue evidence="11">Leaf</tissue>
    </source>
</reference>
<keyword evidence="3" id="KW-0863">Zinc-finger</keyword>
<dbReference type="OrthoDB" id="1921929at2759"/>
<keyword evidence="4" id="KW-0862">Zinc</keyword>
<evidence type="ECO:0000259" key="10">
    <source>
        <dbReference type="PROSITE" id="PS51523"/>
    </source>
</evidence>
<dbReference type="Proteomes" id="UP000825935">
    <property type="component" value="Chromosome 28"/>
</dbReference>
<dbReference type="Pfam" id="PF04770">
    <property type="entry name" value="ZF-HD_dimer"/>
    <property type="match status" value="1"/>
</dbReference>
<name>A0A8T2RC51_CERRI</name>
<proteinExistence type="predicted"/>
<evidence type="ECO:0000256" key="2">
    <source>
        <dbReference type="ARBA" id="ARBA00022723"/>
    </source>
</evidence>
<evidence type="ECO:0000256" key="7">
    <source>
        <dbReference type="ARBA" id="ARBA00023155"/>
    </source>
</evidence>
<dbReference type="OMA" id="DEMDHTE"/>
<evidence type="ECO:0000256" key="3">
    <source>
        <dbReference type="ARBA" id="ARBA00022771"/>
    </source>
</evidence>
<evidence type="ECO:0000313" key="12">
    <source>
        <dbReference type="Proteomes" id="UP000825935"/>
    </source>
</evidence>
<dbReference type="GO" id="GO:0005634">
    <property type="term" value="C:nucleus"/>
    <property type="evidence" value="ECO:0007669"/>
    <property type="project" value="UniProtKB-SubCell"/>
</dbReference>
<keyword evidence="5" id="KW-0805">Transcription regulation</keyword>
<dbReference type="InterPro" id="IPR006455">
    <property type="entry name" value="Homeodomain_ZF_HD"/>
</dbReference>
<evidence type="ECO:0000256" key="6">
    <source>
        <dbReference type="ARBA" id="ARBA00023125"/>
    </source>
</evidence>
<organism evidence="11 12">
    <name type="scientific">Ceratopteris richardii</name>
    <name type="common">Triangle waterfern</name>
    <dbReference type="NCBI Taxonomy" id="49495"/>
    <lineage>
        <taxon>Eukaryota</taxon>
        <taxon>Viridiplantae</taxon>
        <taxon>Streptophyta</taxon>
        <taxon>Embryophyta</taxon>
        <taxon>Tracheophyta</taxon>
        <taxon>Polypodiopsida</taxon>
        <taxon>Polypodiidae</taxon>
        <taxon>Polypodiales</taxon>
        <taxon>Pteridineae</taxon>
        <taxon>Pteridaceae</taxon>
        <taxon>Parkerioideae</taxon>
        <taxon>Ceratopteris</taxon>
    </lineage>
</organism>
<comment type="caution">
    <text evidence="11">The sequence shown here is derived from an EMBL/GenBank/DDBJ whole genome shotgun (WGS) entry which is preliminary data.</text>
</comment>
<evidence type="ECO:0000256" key="9">
    <source>
        <dbReference type="ARBA" id="ARBA00023242"/>
    </source>
</evidence>
<keyword evidence="12" id="KW-1185">Reference proteome</keyword>
<dbReference type="GO" id="GO:0008270">
    <property type="term" value="F:zinc ion binding"/>
    <property type="evidence" value="ECO:0007669"/>
    <property type="project" value="UniProtKB-KW"/>
</dbReference>
<accession>A0A8T2RC51</accession>
<feature type="domain" description="ZF-HD dimerization-type" evidence="10">
    <location>
        <begin position="83"/>
        <end position="132"/>
    </location>
</feature>
<dbReference type="Gene3D" id="1.10.10.60">
    <property type="entry name" value="Homeodomain-like"/>
    <property type="match status" value="1"/>
</dbReference>
<keyword evidence="8" id="KW-0804">Transcription</keyword>
<dbReference type="InterPro" id="IPR009057">
    <property type="entry name" value="Homeodomain-like_sf"/>
</dbReference>
<dbReference type="InterPro" id="IPR006456">
    <property type="entry name" value="ZF_HD_homeobox_Cys/His_dimer"/>
</dbReference>
<evidence type="ECO:0000256" key="1">
    <source>
        <dbReference type="ARBA" id="ARBA00004123"/>
    </source>
</evidence>
<dbReference type="GO" id="GO:0003700">
    <property type="term" value="F:DNA-binding transcription factor activity"/>
    <property type="evidence" value="ECO:0007669"/>
    <property type="project" value="TreeGrafter"/>
</dbReference>
<dbReference type="PROSITE" id="PS51523">
    <property type="entry name" value="ZF_HD_DIMER"/>
    <property type="match status" value="1"/>
</dbReference>
<dbReference type="EMBL" id="CM035433">
    <property type="protein sequence ID" value="KAH7294026.1"/>
    <property type="molecule type" value="Genomic_DNA"/>
</dbReference>
<dbReference type="AlphaFoldDB" id="A0A8T2RC51"/>
<comment type="subcellular location">
    <subcellularLocation>
        <location evidence="1">Nucleus</location>
    </subcellularLocation>
</comment>